<gene>
    <name evidence="2" type="ORF">U9M48_018922</name>
</gene>
<dbReference type="AlphaFoldDB" id="A0AAQ3WQ92"/>
<keyword evidence="3" id="KW-1185">Reference proteome</keyword>
<evidence type="ECO:0000313" key="3">
    <source>
        <dbReference type="Proteomes" id="UP001341281"/>
    </source>
</evidence>
<accession>A0AAQ3WQ92</accession>
<dbReference type="Proteomes" id="UP001341281">
    <property type="component" value="Chromosome 04"/>
</dbReference>
<reference evidence="2 3" key="1">
    <citation type="submission" date="2024-02" db="EMBL/GenBank/DDBJ databases">
        <title>High-quality chromosome-scale genome assembly of Pensacola bahiagrass (Paspalum notatum Flugge var. saurae).</title>
        <authorList>
            <person name="Vega J.M."/>
            <person name="Podio M."/>
            <person name="Orjuela J."/>
            <person name="Siena L.A."/>
            <person name="Pessino S.C."/>
            <person name="Combes M.C."/>
            <person name="Mariac C."/>
            <person name="Albertini E."/>
            <person name="Pupilli F."/>
            <person name="Ortiz J.P.A."/>
            <person name="Leblanc O."/>
        </authorList>
    </citation>
    <scope>NUCLEOTIDE SEQUENCE [LARGE SCALE GENOMIC DNA]</scope>
    <source>
        <strain evidence="2">R1</strain>
        <tissue evidence="2">Leaf</tissue>
    </source>
</reference>
<feature type="compositionally biased region" description="Low complexity" evidence="1">
    <location>
        <begin position="12"/>
        <end position="36"/>
    </location>
</feature>
<protein>
    <submittedName>
        <fullName evidence="2">Uncharacterized protein</fullName>
    </submittedName>
</protein>
<dbReference type="EMBL" id="CP144748">
    <property type="protein sequence ID" value="WVZ70242.1"/>
    <property type="molecule type" value="Genomic_DNA"/>
</dbReference>
<proteinExistence type="predicted"/>
<organism evidence="2 3">
    <name type="scientific">Paspalum notatum var. saurae</name>
    <dbReference type="NCBI Taxonomy" id="547442"/>
    <lineage>
        <taxon>Eukaryota</taxon>
        <taxon>Viridiplantae</taxon>
        <taxon>Streptophyta</taxon>
        <taxon>Embryophyta</taxon>
        <taxon>Tracheophyta</taxon>
        <taxon>Spermatophyta</taxon>
        <taxon>Magnoliopsida</taxon>
        <taxon>Liliopsida</taxon>
        <taxon>Poales</taxon>
        <taxon>Poaceae</taxon>
        <taxon>PACMAD clade</taxon>
        <taxon>Panicoideae</taxon>
        <taxon>Andropogonodae</taxon>
        <taxon>Paspaleae</taxon>
        <taxon>Paspalinae</taxon>
        <taxon>Paspalum</taxon>
    </lineage>
</organism>
<evidence type="ECO:0000256" key="1">
    <source>
        <dbReference type="SAM" id="MobiDB-lite"/>
    </source>
</evidence>
<evidence type="ECO:0000313" key="2">
    <source>
        <dbReference type="EMBL" id="WVZ70242.1"/>
    </source>
</evidence>
<sequence>MSTSATDGPSQPSTTAGLPTLAAASPAAPSTPVTKAHSASGSSMNIPPPPTLEFVTLVANDEEQLDAAHSESPVRYHTYGNILWDNEPAPGYPQQELDLFIQFSS</sequence>
<name>A0AAQ3WQ92_PASNO</name>
<feature type="region of interest" description="Disordered" evidence="1">
    <location>
        <begin position="1"/>
        <end position="50"/>
    </location>
</feature>
<feature type="compositionally biased region" description="Polar residues" evidence="1">
    <location>
        <begin position="1"/>
        <end position="11"/>
    </location>
</feature>